<organism evidence="3 4">
    <name type="scientific">Pseudopedobacter saltans (strain ATCC 51119 / DSM 12145 / JCM 21818 / CCUG 39354 / LMG 10337 / NBRC 100064 / NCIMB 13643)</name>
    <name type="common">Pedobacter saltans</name>
    <dbReference type="NCBI Taxonomy" id="762903"/>
    <lineage>
        <taxon>Bacteria</taxon>
        <taxon>Pseudomonadati</taxon>
        <taxon>Bacteroidota</taxon>
        <taxon>Sphingobacteriia</taxon>
        <taxon>Sphingobacteriales</taxon>
        <taxon>Sphingobacteriaceae</taxon>
        <taxon>Pseudopedobacter</taxon>
    </lineage>
</organism>
<dbReference type="Proteomes" id="UP000000310">
    <property type="component" value="Chromosome"/>
</dbReference>
<accession>F0SE90</accession>
<feature type="domain" description="CSD" evidence="2">
    <location>
        <begin position="83"/>
        <end position="144"/>
    </location>
</feature>
<dbReference type="SUPFAM" id="SSF50249">
    <property type="entry name" value="Nucleic acid-binding proteins"/>
    <property type="match status" value="1"/>
</dbReference>
<dbReference type="InterPro" id="IPR011129">
    <property type="entry name" value="CSD"/>
</dbReference>
<dbReference type="Gene3D" id="2.40.50.140">
    <property type="entry name" value="Nucleic acid-binding proteins"/>
    <property type="match status" value="1"/>
</dbReference>
<dbReference type="PROSITE" id="PS51857">
    <property type="entry name" value="CSD_2"/>
    <property type="match status" value="1"/>
</dbReference>
<dbReference type="HOGENOM" id="CLU_128058_1_0_10"/>
<dbReference type="GO" id="GO:0003677">
    <property type="term" value="F:DNA binding"/>
    <property type="evidence" value="ECO:0007669"/>
    <property type="project" value="UniProtKB-KW"/>
</dbReference>
<evidence type="ECO:0000259" key="2">
    <source>
        <dbReference type="PROSITE" id="PS51857"/>
    </source>
</evidence>
<dbReference type="CDD" id="cd04458">
    <property type="entry name" value="CSP_CDS"/>
    <property type="match status" value="1"/>
</dbReference>
<keyword evidence="4" id="KW-1185">Reference proteome</keyword>
<sequence>MADSFAKKEKEKKRAKKKQDKAEKKEERKSNNNKGKTLDDMIMYLDENGNFTSIPPDQQKRTKIKVEDIQIGVARMEEEEETENTGVVTSFFSDKGYGFIKEDKTNENIFVHSNNLTEAVKERDKVTFKKEMTPRGYAAIEVRKIK</sequence>
<dbReference type="eggNOG" id="COG1278">
    <property type="taxonomic scope" value="Bacteria"/>
</dbReference>
<dbReference type="InterPro" id="IPR002059">
    <property type="entry name" value="CSP_DNA-bd"/>
</dbReference>
<keyword evidence="3" id="KW-0238">DNA-binding</keyword>
<dbReference type="KEGG" id="psn:Pedsa_3479"/>
<dbReference type="OrthoDB" id="1493235at2"/>
<evidence type="ECO:0000313" key="4">
    <source>
        <dbReference type="Proteomes" id="UP000000310"/>
    </source>
</evidence>
<dbReference type="RefSeq" id="WP_013634495.1">
    <property type="nucleotide sequence ID" value="NC_015177.1"/>
</dbReference>
<gene>
    <name evidence="3" type="ordered locus">Pedsa_3479</name>
</gene>
<reference evidence="4" key="2">
    <citation type="submission" date="2011-02" db="EMBL/GenBank/DDBJ databases">
        <title>The complete genome of Pedobacter saltans DSM 12145.</title>
        <authorList>
            <consortium name="US DOE Joint Genome Institute (JGI-PGF)"/>
            <person name="Lucas S."/>
            <person name="Copeland A."/>
            <person name="Lapidus A."/>
            <person name="Bruce D."/>
            <person name="Goodwin L."/>
            <person name="Pitluck S."/>
            <person name="Kyrpides N."/>
            <person name="Mavromatis K."/>
            <person name="Pagani I."/>
            <person name="Ivanova N."/>
            <person name="Ovchinnikova G."/>
            <person name="Lu M."/>
            <person name="Detter J.C."/>
            <person name="Han C."/>
            <person name="Land M."/>
            <person name="Hauser L."/>
            <person name="Markowitz V."/>
            <person name="Cheng J.-F."/>
            <person name="Hugenholtz P."/>
            <person name="Woyke T."/>
            <person name="Wu D."/>
            <person name="Tindall B."/>
            <person name="Pomrenke H.G."/>
            <person name="Brambilla E."/>
            <person name="Klenk H.-P."/>
            <person name="Eisen J.A."/>
        </authorList>
    </citation>
    <scope>NUCLEOTIDE SEQUENCE [LARGE SCALE GENOMIC DNA]</scope>
    <source>
        <strain evidence="4">ATCC 51119 / DSM 12145 / JCM 21818 / LMG 10337 / NBRC 100064 / NCIMB 13643</strain>
    </source>
</reference>
<dbReference type="Pfam" id="PF00313">
    <property type="entry name" value="CSD"/>
    <property type="match status" value="1"/>
</dbReference>
<feature type="region of interest" description="Disordered" evidence="1">
    <location>
        <begin position="1"/>
        <end position="39"/>
    </location>
</feature>
<dbReference type="GO" id="GO:0005829">
    <property type="term" value="C:cytosol"/>
    <property type="evidence" value="ECO:0007669"/>
    <property type="project" value="UniProtKB-ARBA"/>
</dbReference>
<dbReference type="SMART" id="SM00357">
    <property type="entry name" value="CSP"/>
    <property type="match status" value="1"/>
</dbReference>
<proteinExistence type="predicted"/>
<name>F0SE90_PSESL</name>
<evidence type="ECO:0000256" key="1">
    <source>
        <dbReference type="SAM" id="MobiDB-lite"/>
    </source>
</evidence>
<feature type="compositionally biased region" description="Basic residues" evidence="1">
    <location>
        <begin position="10"/>
        <end position="19"/>
    </location>
</feature>
<dbReference type="EMBL" id="CP002545">
    <property type="protein sequence ID" value="ADY54012.1"/>
    <property type="molecule type" value="Genomic_DNA"/>
</dbReference>
<dbReference type="STRING" id="762903.Pedsa_3479"/>
<reference evidence="3 4" key="1">
    <citation type="journal article" date="2011" name="Stand. Genomic Sci.">
        <title>Complete genome sequence of the gliding, heparinolytic Pedobacter saltans type strain (113).</title>
        <authorList>
            <person name="Liolios K."/>
            <person name="Sikorski J."/>
            <person name="Lu M."/>
            <person name="Nolan M."/>
            <person name="Lapidus A."/>
            <person name="Lucas S."/>
            <person name="Hammon N."/>
            <person name="Deshpande S."/>
            <person name="Cheng J.F."/>
            <person name="Tapia R."/>
            <person name="Han C."/>
            <person name="Goodwin L."/>
            <person name="Pitluck S."/>
            <person name="Huntemann M."/>
            <person name="Ivanova N."/>
            <person name="Pagani I."/>
            <person name="Mavromatis K."/>
            <person name="Ovchinikova G."/>
            <person name="Pati A."/>
            <person name="Chen A."/>
            <person name="Palaniappan K."/>
            <person name="Land M."/>
            <person name="Hauser L."/>
            <person name="Brambilla E.M."/>
            <person name="Kotsyurbenko O."/>
            <person name="Rohde M."/>
            <person name="Tindall B.J."/>
            <person name="Abt B."/>
            <person name="Goker M."/>
            <person name="Detter J.C."/>
            <person name="Woyke T."/>
            <person name="Bristow J."/>
            <person name="Eisen J.A."/>
            <person name="Markowitz V."/>
            <person name="Hugenholtz P."/>
            <person name="Klenk H.P."/>
            <person name="Kyrpides N.C."/>
        </authorList>
    </citation>
    <scope>NUCLEOTIDE SEQUENCE [LARGE SCALE GENOMIC DNA]</scope>
    <source>
        <strain evidence="4">ATCC 51119 / DSM 12145 / JCM 21818 / LMG 10337 / NBRC 100064 / NCIMB 13643</strain>
    </source>
</reference>
<dbReference type="AlphaFoldDB" id="F0SE90"/>
<protein>
    <submittedName>
        <fullName evidence="3">Cold-shock DNA-binding protein family</fullName>
    </submittedName>
</protein>
<evidence type="ECO:0000313" key="3">
    <source>
        <dbReference type="EMBL" id="ADY54012.1"/>
    </source>
</evidence>
<feature type="compositionally biased region" description="Basic and acidic residues" evidence="1">
    <location>
        <begin position="20"/>
        <end position="30"/>
    </location>
</feature>
<dbReference type="InterPro" id="IPR012340">
    <property type="entry name" value="NA-bd_OB-fold"/>
</dbReference>